<reference evidence="5 6" key="1">
    <citation type="submission" date="2016-02" db="EMBL/GenBank/DDBJ databases">
        <title>Draft genome sequence of Polaribacter atrinae KACC17473.</title>
        <authorList>
            <person name="Shin S.-K."/>
            <person name="Yi H."/>
        </authorList>
    </citation>
    <scope>NUCLEOTIDE SEQUENCE [LARGE SCALE GENOMIC DNA]</scope>
    <source>
        <strain evidence="5 6">KACC 17473</strain>
    </source>
</reference>
<evidence type="ECO:0000313" key="6">
    <source>
        <dbReference type="Proteomes" id="UP000076923"/>
    </source>
</evidence>
<dbReference type="InterPro" id="IPR052021">
    <property type="entry name" value="Type-I_RS_S_subunit"/>
</dbReference>
<name>A0A176TEP2_9FLAO</name>
<evidence type="ECO:0000256" key="2">
    <source>
        <dbReference type="ARBA" id="ARBA00022747"/>
    </source>
</evidence>
<dbReference type="RefSeq" id="WP_068448209.1">
    <property type="nucleotide sequence ID" value="NZ_CP150660.1"/>
</dbReference>
<dbReference type="OrthoDB" id="9816225at2"/>
<dbReference type="STRING" id="1333662.LPB303_03600"/>
<dbReference type="PANTHER" id="PTHR30408:SF12">
    <property type="entry name" value="TYPE I RESTRICTION ENZYME MJAVIII SPECIFICITY SUBUNIT"/>
    <property type="match status" value="1"/>
</dbReference>
<dbReference type="InterPro" id="IPR000055">
    <property type="entry name" value="Restrct_endonuc_typeI_TRD"/>
</dbReference>
<dbReference type="SUPFAM" id="SSF116734">
    <property type="entry name" value="DNA methylase specificity domain"/>
    <property type="match status" value="2"/>
</dbReference>
<keyword evidence="2" id="KW-0680">Restriction system</keyword>
<dbReference type="EMBL" id="LVWE01000005">
    <property type="protein sequence ID" value="OAD46013.1"/>
    <property type="molecule type" value="Genomic_DNA"/>
</dbReference>
<dbReference type="Pfam" id="PF01420">
    <property type="entry name" value="Methylase_S"/>
    <property type="match status" value="2"/>
</dbReference>
<dbReference type="CDD" id="cd17274">
    <property type="entry name" value="RMtype1_S_Eco540ANI-TRD1-CR1_like"/>
    <property type="match status" value="1"/>
</dbReference>
<keyword evidence="6" id="KW-1185">Reference proteome</keyword>
<keyword evidence="3" id="KW-0238">DNA-binding</keyword>
<sequence length="372" mass="42413">MSKNYLNMVTLGDVLDYEQPTNYIVDKADYSDEFEIPVLTAGKTFLLGYTDETHNVFKNIPVIIFDDFTTAFKYVDFPFKVKSSAMKILKAKEEIADIKFLYYRMMKTGIDTQLHKRYWISKYSKVKIPLPPLDQQKKIAAILDAADTYRQKTKALITKYDELTQSLFLDMFGGYFKNKEGYLSISEVSSFIDYRGKTLTKVDNGIAYVTAKSVRIGYFDKKRLDYITKETYDEIMTRGYPKTGDVLFTTEGATLGFTCRIPHGLEEFAVGQRLITLQTKENYNSVVLEFMLNSSEIQGSIFQLATGSAVKGIRAAKFKTIKIPVPPIDLQTKFAERVKVIESQKEQAQAGLVQAENLFNSLLQRAFKGELV</sequence>
<comment type="caution">
    <text evidence="5">The sequence shown here is derived from an EMBL/GenBank/DDBJ whole genome shotgun (WGS) entry which is preliminary data.</text>
</comment>
<feature type="domain" description="Type I restriction modification DNA specificity" evidence="4">
    <location>
        <begin position="228"/>
        <end position="343"/>
    </location>
</feature>
<dbReference type="InterPro" id="IPR044946">
    <property type="entry name" value="Restrct_endonuc_typeI_TRD_sf"/>
</dbReference>
<dbReference type="Proteomes" id="UP000076923">
    <property type="component" value="Unassembled WGS sequence"/>
</dbReference>
<evidence type="ECO:0000259" key="4">
    <source>
        <dbReference type="Pfam" id="PF01420"/>
    </source>
</evidence>
<gene>
    <name evidence="5" type="ORF">LPB303_03600</name>
</gene>
<dbReference type="GO" id="GO:0009307">
    <property type="term" value="P:DNA restriction-modification system"/>
    <property type="evidence" value="ECO:0007669"/>
    <property type="project" value="UniProtKB-KW"/>
</dbReference>
<dbReference type="AlphaFoldDB" id="A0A176TEP2"/>
<dbReference type="PANTHER" id="PTHR30408">
    <property type="entry name" value="TYPE-1 RESTRICTION ENZYME ECOKI SPECIFICITY PROTEIN"/>
    <property type="match status" value="1"/>
</dbReference>
<dbReference type="Gene3D" id="3.90.220.20">
    <property type="entry name" value="DNA methylase specificity domains"/>
    <property type="match status" value="2"/>
</dbReference>
<evidence type="ECO:0000313" key="5">
    <source>
        <dbReference type="EMBL" id="OAD46013.1"/>
    </source>
</evidence>
<evidence type="ECO:0000256" key="3">
    <source>
        <dbReference type="ARBA" id="ARBA00023125"/>
    </source>
</evidence>
<accession>A0A176TEP2</accession>
<feature type="domain" description="Type I restriction modification DNA specificity" evidence="4">
    <location>
        <begin position="8"/>
        <end position="148"/>
    </location>
</feature>
<organism evidence="5 6">
    <name type="scientific">Polaribacter atrinae</name>
    <dbReference type="NCBI Taxonomy" id="1333662"/>
    <lineage>
        <taxon>Bacteria</taxon>
        <taxon>Pseudomonadati</taxon>
        <taxon>Bacteroidota</taxon>
        <taxon>Flavobacteriia</taxon>
        <taxon>Flavobacteriales</taxon>
        <taxon>Flavobacteriaceae</taxon>
    </lineage>
</organism>
<comment type="similarity">
    <text evidence="1">Belongs to the type-I restriction system S methylase family.</text>
</comment>
<protein>
    <recommendedName>
        <fullName evidence="4">Type I restriction modification DNA specificity domain-containing protein</fullName>
    </recommendedName>
</protein>
<proteinExistence type="inferred from homology"/>
<evidence type="ECO:0000256" key="1">
    <source>
        <dbReference type="ARBA" id="ARBA00010923"/>
    </source>
</evidence>
<dbReference type="GO" id="GO:0003677">
    <property type="term" value="F:DNA binding"/>
    <property type="evidence" value="ECO:0007669"/>
    <property type="project" value="UniProtKB-KW"/>
</dbReference>